<dbReference type="PROSITE" id="PS50853">
    <property type="entry name" value="FN3"/>
    <property type="match status" value="4"/>
</dbReference>
<dbReference type="PROSITE" id="PS50835">
    <property type="entry name" value="IG_LIKE"/>
    <property type="match status" value="6"/>
</dbReference>
<dbReference type="FunFam" id="2.60.40.10:FF:000768">
    <property type="entry name" value="Neural cell adhesion molecule L1-like protein"/>
    <property type="match status" value="1"/>
</dbReference>
<keyword evidence="30" id="KW-1185">Reference proteome</keyword>
<evidence type="ECO:0000256" key="9">
    <source>
        <dbReference type="ARBA" id="ARBA00022692"/>
    </source>
</evidence>
<keyword evidence="6" id="KW-1003">Cell membrane</keyword>
<keyword evidence="12" id="KW-0378">Hydrolase</keyword>
<keyword evidence="9 26" id="KW-0812">Transmembrane</keyword>
<dbReference type="SMART" id="SM00060">
    <property type="entry name" value="FN3"/>
    <property type="match status" value="4"/>
</dbReference>
<feature type="domain" description="Fibronectin type-III" evidence="28">
    <location>
        <begin position="879"/>
        <end position="978"/>
    </location>
</feature>
<dbReference type="FunFam" id="2.60.40.10:FF:000038">
    <property type="entry name" value="Neuronal cell adhesion molecule"/>
    <property type="match status" value="1"/>
</dbReference>
<feature type="domain" description="Fibronectin type-III" evidence="28">
    <location>
        <begin position="677"/>
        <end position="770"/>
    </location>
</feature>
<evidence type="ECO:0000256" key="2">
    <source>
        <dbReference type="ARBA" id="ARBA00004498"/>
    </source>
</evidence>
<dbReference type="GeneTree" id="ENSGT00940000165371"/>
<dbReference type="Pfam" id="PF13882">
    <property type="entry name" value="Bravo_FIGEY"/>
    <property type="match status" value="1"/>
</dbReference>
<evidence type="ECO:0000256" key="15">
    <source>
        <dbReference type="ARBA" id="ARBA00022989"/>
    </source>
</evidence>
<keyword evidence="16 26" id="KW-0472">Membrane</keyword>
<evidence type="ECO:0000256" key="20">
    <source>
        <dbReference type="ARBA" id="ARBA00023319"/>
    </source>
</evidence>
<dbReference type="Pfam" id="PF07679">
    <property type="entry name" value="I-set"/>
    <property type="match status" value="3"/>
</dbReference>
<dbReference type="Ensembl" id="ENSHCOT00000015271.1">
    <property type="protein sequence ID" value="ENSHCOP00000009202.1"/>
    <property type="gene ID" value="ENSHCOG00000012171.1"/>
</dbReference>
<name>A0A3Q2XXR5_HIPCM</name>
<feature type="domain" description="Fibronectin type-III" evidence="28">
    <location>
        <begin position="775"/>
        <end position="877"/>
    </location>
</feature>
<dbReference type="InterPro" id="IPR036179">
    <property type="entry name" value="Ig-like_dom_sf"/>
</dbReference>
<dbReference type="InterPro" id="IPR007110">
    <property type="entry name" value="Ig-like_dom"/>
</dbReference>
<dbReference type="PANTHER" id="PTHR44170">
    <property type="entry name" value="PROTEIN SIDEKICK"/>
    <property type="match status" value="1"/>
</dbReference>
<dbReference type="SUPFAM" id="SSF49265">
    <property type="entry name" value="Fibronectin type III"/>
    <property type="match status" value="2"/>
</dbReference>
<evidence type="ECO:0000256" key="13">
    <source>
        <dbReference type="ARBA" id="ARBA00022889"/>
    </source>
</evidence>
<feature type="domain" description="Ig-like" evidence="27">
    <location>
        <begin position="212"/>
        <end position="299"/>
    </location>
</feature>
<evidence type="ECO:0000256" key="21">
    <source>
        <dbReference type="ARBA" id="ARBA00051722"/>
    </source>
</evidence>
<dbReference type="GO" id="GO:0005886">
    <property type="term" value="C:plasma membrane"/>
    <property type="evidence" value="ECO:0007669"/>
    <property type="project" value="UniProtKB-SubCell"/>
</dbReference>
<evidence type="ECO:0000313" key="30">
    <source>
        <dbReference type="Proteomes" id="UP000264820"/>
    </source>
</evidence>
<dbReference type="GO" id="GO:0007420">
    <property type="term" value="P:brain development"/>
    <property type="evidence" value="ECO:0007669"/>
    <property type="project" value="TreeGrafter"/>
</dbReference>
<dbReference type="Proteomes" id="UP000264820">
    <property type="component" value="Unplaced"/>
</dbReference>
<dbReference type="InterPro" id="IPR003598">
    <property type="entry name" value="Ig_sub2"/>
</dbReference>
<keyword evidence="15 26" id="KW-1133">Transmembrane helix</keyword>
<keyword evidence="11" id="KW-0677">Repeat</keyword>
<proteinExistence type="inferred from homology"/>
<keyword evidence="17" id="KW-1015">Disulfide bond</keyword>
<evidence type="ECO:0000256" key="3">
    <source>
        <dbReference type="ARBA" id="ARBA00008588"/>
    </source>
</evidence>
<organism evidence="29 30">
    <name type="scientific">Hippocampus comes</name>
    <name type="common">Tiger tail seahorse</name>
    <dbReference type="NCBI Taxonomy" id="109280"/>
    <lineage>
        <taxon>Eukaryota</taxon>
        <taxon>Metazoa</taxon>
        <taxon>Chordata</taxon>
        <taxon>Craniata</taxon>
        <taxon>Vertebrata</taxon>
        <taxon>Euteleostomi</taxon>
        <taxon>Actinopterygii</taxon>
        <taxon>Neopterygii</taxon>
        <taxon>Teleostei</taxon>
        <taxon>Neoteleostei</taxon>
        <taxon>Acanthomorphata</taxon>
        <taxon>Syngnathiaria</taxon>
        <taxon>Syngnathiformes</taxon>
        <taxon>Syngnathoidei</taxon>
        <taxon>Syngnathidae</taxon>
        <taxon>Hippocampus</taxon>
    </lineage>
</organism>
<feature type="region of interest" description="Disordered" evidence="25">
    <location>
        <begin position="1076"/>
        <end position="1119"/>
    </location>
</feature>
<dbReference type="FunFam" id="2.60.40.10:FF:000057">
    <property type="entry name" value="neural cell adhesion molecule L1"/>
    <property type="match status" value="1"/>
</dbReference>
<evidence type="ECO:0000256" key="10">
    <source>
        <dbReference type="ARBA" id="ARBA00022729"/>
    </source>
</evidence>
<dbReference type="SMART" id="SM00408">
    <property type="entry name" value="IGc2"/>
    <property type="match status" value="5"/>
</dbReference>
<dbReference type="EC" id="3.1.3.48" evidence="5"/>
<dbReference type="AlphaFoldDB" id="A0A3Q2XXR5"/>
<keyword evidence="19" id="KW-0325">Glycoprotein</keyword>
<dbReference type="PANTHER" id="PTHR44170:SF45">
    <property type="entry name" value="NEURAL CELL ADHESION MOLECULE L1-LIKE PROTEIN ISOFORM X1"/>
    <property type="match status" value="1"/>
</dbReference>
<keyword evidence="7" id="KW-0964">Secreted</keyword>
<dbReference type="InterPro" id="IPR026966">
    <property type="entry name" value="Neurofascin/L1/NrCAM_C"/>
</dbReference>
<keyword evidence="8" id="KW-0272">Extracellular matrix</keyword>
<dbReference type="FunFam" id="2.60.40.10:FF:000418">
    <property type="entry name" value="Neural cell adhesion molecule L1-like protein"/>
    <property type="match status" value="1"/>
</dbReference>
<evidence type="ECO:0000259" key="27">
    <source>
        <dbReference type="PROSITE" id="PS50835"/>
    </source>
</evidence>
<evidence type="ECO:0000256" key="14">
    <source>
        <dbReference type="ARBA" id="ARBA00022912"/>
    </source>
</evidence>
<evidence type="ECO:0000256" key="22">
    <source>
        <dbReference type="ARBA" id="ARBA00062194"/>
    </source>
</evidence>
<dbReference type="GO" id="GO:0098632">
    <property type="term" value="F:cell-cell adhesion mediator activity"/>
    <property type="evidence" value="ECO:0007669"/>
    <property type="project" value="TreeGrafter"/>
</dbReference>
<feature type="domain" description="Ig-like" evidence="27">
    <location>
        <begin position="10"/>
        <end position="101"/>
    </location>
</feature>
<keyword evidence="13" id="KW-0130">Cell adhesion</keyword>
<dbReference type="Gene3D" id="2.60.40.10">
    <property type="entry name" value="Immunoglobulins"/>
    <property type="match status" value="10"/>
</dbReference>
<feature type="domain" description="Fibronectin type-III" evidence="28">
    <location>
        <begin position="577"/>
        <end position="672"/>
    </location>
</feature>
<keyword evidence="20" id="KW-0393">Immunoglobulin domain</keyword>
<dbReference type="FunFam" id="2.60.40.10:FF:000005">
    <property type="entry name" value="Neuronal cell adhesion molecule"/>
    <property type="match status" value="1"/>
</dbReference>
<comment type="subunit">
    <text evidence="22">May interact with L1CAM. May interact with ITGB1/ITGA1 heterodimer and ITGB1/ITGA2 heterodimer as well as with ANK3.</text>
</comment>
<dbReference type="SUPFAM" id="SSF48726">
    <property type="entry name" value="Immunoglobulin"/>
    <property type="match status" value="6"/>
</dbReference>
<comment type="catalytic activity">
    <reaction evidence="21">
        <text>O-phospho-L-tyrosyl-[protein] + H2O = L-tyrosyl-[protein] + phosphate</text>
        <dbReference type="Rhea" id="RHEA:10684"/>
        <dbReference type="Rhea" id="RHEA-COMP:10136"/>
        <dbReference type="Rhea" id="RHEA-COMP:20101"/>
        <dbReference type="ChEBI" id="CHEBI:15377"/>
        <dbReference type="ChEBI" id="CHEBI:43474"/>
        <dbReference type="ChEBI" id="CHEBI:46858"/>
        <dbReference type="ChEBI" id="CHEBI:61978"/>
        <dbReference type="EC" id="3.1.3.48"/>
    </reaction>
</comment>
<feature type="domain" description="Ig-like" evidence="27">
    <location>
        <begin position="105"/>
        <end position="198"/>
    </location>
</feature>
<dbReference type="InterPro" id="IPR013098">
    <property type="entry name" value="Ig_I-set"/>
</dbReference>
<sequence length="1164" mass="129777">ETHFQLEQLPTITAQSPSSLIAFPFDESYPMTCEAKGNPQPEFRWMKNGQEFDPSSDPRLMKEEDSGTFVIPNNGNLTEYQGTYLCYASNKLGTATSKEIEFIVPHVPKFPKETLDPVVVEEGQPFTLKCDPPKGIPPLQIYWMTINLQHIEQDERVSMGLNGDLYFSHAVEKDSRRDYCCFAAFPRIRTIVQKTAMSVVVKTTNAILQRRPLLMTPSGVRTVKHLVRGEDLKLECIPEGFPTPQVEWIKIGHKLPTKAKLESHGKLLIVPTIEQEDSGKYMCKAKNKLGEVIHYFTVTVEEPPEWLLEPESQLSMIGSDVLIKCSATGTPQPAITWRVNGLPLHAPAANRKVFDDTIVLHNAKASDSAVYQCQASNRHGTLLANANIMVMNLPPMILTKEGEDYTAVDGRGVMMHCNAFSSPSKDESSESLVGPRFTVHGNGSLEIYRAEKEDTGQYTCYAKNTEGTSAIEASLYVKDPTRITVAPEDQQVLIGTTAQLSCLAQYDKSFINDFRLLWQKDDADMGFNYTESSRSDSNLQIFNVSHGDQGVYKCVARTPVDGATASALLMVLDVPDAPEHLVLSEHKTKSVKLKWTPGDDHNSSTTEFIIQYEESQWEPGNWKELLRVPGNHASSVLKLHGHVDYRFRVAGVNGVGRGPPSEPTERYKTPPTAPDKNPENIKIEGHLPHEMDINWEPLLPIEHNGPGLEYKVSYRRQDLEEDWKEHVVKRHSFVVANTPTFVPYEIKIQARNNQGWGPEPNVVTGYSGEDFPSAAPDDVAVLVMNSSVVKVSWTRVNKDKLRGHLGGYRINWWRLRSLLDLKKSHGDKHTLTLPGDRNHAIVPRLQPFSEYSLIVMTFNGRGNGPGSHPVNFKTPEGVPEKNPVFKVTETQRHTVSLAWAPPAEPNGVLTGYLLEYQLINNTEEVGQLQTIDINKPGTTKWTLRDLEPLSKYKFHLRSCTTVGCGPVISEESTTTLEASESEGSDDAVATGLNALPCVGVTLRGNNHMRVMAQNWFSIIRVYVSWTARRLASIHGGISNQGWFIGLLCAIALLTLIVLIACFVNRNKGGKYSVKEKEDLHPDVESQGMNDDTFCEYSDNDEKPLKGSQRSLSKEIKAGDSGDSLVDYAEEDTHFNEDGSFIGEYAGRKEKRMSSEIKATTQSLA</sequence>
<dbReference type="GO" id="GO:0004725">
    <property type="term" value="F:protein tyrosine phosphatase activity"/>
    <property type="evidence" value="ECO:0007669"/>
    <property type="project" value="UniProtKB-EC"/>
</dbReference>
<dbReference type="Pfam" id="PF13927">
    <property type="entry name" value="Ig_3"/>
    <property type="match status" value="2"/>
</dbReference>
<evidence type="ECO:0000256" key="1">
    <source>
        <dbReference type="ARBA" id="ARBA00004251"/>
    </source>
</evidence>
<evidence type="ECO:0000256" key="18">
    <source>
        <dbReference type="ARBA" id="ARBA00023170"/>
    </source>
</evidence>
<evidence type="ECO:0000256" key="19">
    <source>
        <dbReference type="ARBA" id="ARBA00023180"/>
    </source>
</evidence>
<evidence type="ECO:0000259" key="28">
    <source>
        <dbReference type="PROSITE" id="PS50853"/>
    </source>
</evidence>
<evidence type="ECO:0000256" key="24">
    <source>
        <dbReference type="ARBA" id="ARBA00082292"/>
    </source>
</evidence>
<comment type="similarity">
    <text evidence="3">Belongs to the immunoglobulin superfamily. L1/neurofascin/NgCAM family.</text>
</comment>
<feature type="transmembrane region" description="Helical" evidence="26">
    <location>
        <begin position="1042"/>
        <end position="1063"/>
    </location>
</feature>
<evidence type="ECO:0000256" key="16">
    <source>
        <dbReference type="ARBA" id="ARBA00023136"/>
    </source>
</evidence>
<dbReference type="GO" id="GO:0030424">
    <property type="term" value="C:axon"/>
    <property type="evidence" value="ECO:0007669"/>
    <property type="project" value="TreeGrafter"/>
</dbReference>
<evidence type="ECO:0000256" key="26">
    <source>
        <dbReference type="SAM" id="Phobius"/>
    </source>
</evidence>
<dbReference type="InterPro" id="IPR003599">
    <property type="entry name" value="Ig_sub"/>
</dbReference>
<evidence type="ECO:0000256" key="6">
    <source>
        <dbReference type="ARBA" id="ARBA00022475"/>
    </source>
</evidence>
<evidence type="ECO:0000256" key="11">
    <source>
        <dbReference type="ARBA" id="ARBA00022737"/>
    </source>
</evidence>
<accession>A0A3Q2XXR5</accession>
<dbReference type="InterPro" id="IPR036116">
    <property type="entry name" value="FN3_sf"/>
</dbReference>
<keyword evidence="14" id="KW-0904">Protein phosphatase</keyword>
<reference evidence="29" key="1">
    <citation type="submission" date="2025-08" db="UniProtKB">
        <authorList>
            <consortium name="Ensembl"/>
        </authorList>
    </citation>
    <scope>IDENTIFICATION</scope>
</reference>
<dbReference type="SMART" id="SM00409">
    <property type="entry name" value="IG"/>
    <property type="match status" value="6"/>
</dbReference>
<comment type="similarity">
    <text evidence="4">Belongs to the protein-tyrosine phosphatase family. Receptor class 2A subfamily.</text>
</comment>
<feature type="domain" description="Ig-like" evidence="27">
    <location>
        <begin position="394"/>
        <end position="476"/>
    </location>
</feature>
<evidence type="ECO:0000256" key="17">
    <source>
        <dbReference type="ARBA" id="ARBA00023157"/>
    </source>
</evidence>
<evidence type="ECO:0000256" key="5">
    <source>
        <dbReference type="ARBA" id="ARBA00013064"/>
    </source>
</evidence>
<evidence type="ECO:0000256" key="7">
    <source>
        <dbReference type="ARBA" id="ARBA00022525"/>
    </source>
</evidence>
<keyword evidence="18" id="KW-0675">Receptor</keyword>
<feature type="region of interest" description="Disordered" evidence="25">
    <location>
        <begin position="654"/>
        <end position="680"/>
    </location>
</feature>
<keyword evidence="10" id="KW-0732">Signal</keyword>
<dbReference type="GO" id="GO:0007411">
    <property type="term" value="P:axon guidance"/>
    <property type="evidence" value="ECO:0007669"/>
    <property type="project" value="TreeGrafter"/>
</dbReference>
<evidence type="ECO:0000256" key="4">
    <source>
        <dbReference type="ARBA" id="ARBA00010504"/>
    </source>
</evidence>
<dbReference type="FunFam" id="2.60.40.10:FF:000010">
    <property type="entry name" value="receptor-type tyrosine-protein phosphatase delta isoform X1"/>
    <property type="match status" value="1"/>
</dbReference>
<evidence type="ECO:0000256" key="25">
    <source>
        <dbReference type="SAM" id="MobiDB-lite"/>
    </source>
</evidence>
<feature type="domain" description="Ig-like" evidence="27">
    <location>
        <begin position="480"/>
        <end position="570"/>
    </location>
</feature>
<evidence type="ECO:0000313" key="29">
    <source>
        <dbReference type="Ensembl" id="ENSHCOP00000009202.1"/>
    </source>
</evidence>
<feature type="domain" description="Ig-like" evidence="27">
    <location>
        <begin position="304"/>
        <end position="389"/>
    </location>
</feature>
<dbReference type="InterPro" id="IPR003961">
    <property type="entry name" value="FN3_dom"/>
</dbReference>
<reference evidence="29" key="2">
    <citation type="submission" date="2025-09" db="UniProtKB">
        <authorList>
            <consortium name="Ensembl"/>
        </authorList>
    </citation>
    <scope>IDENTIFICATION</scope>
</reference>
<evidence type="ECO:0000256" key="12">
    <source>
        <dbReference type="ARBA" id="ARBA00022801"/>
    </source>
</evidence>
<dbReference type="FunFam" id="2.60.40.10:FF:000367">
    <property type="entry name" value="Neural cell adhesion molecule L1-like protein"/>
    <property type="match status" value="1"/>
</dbReference>
<evidence type="ECO:0000256" key="23">
    <source>
        <dbReference type="ARBA" id="ARBA00072847"/>
    </source>
</evidence>
<evidence type="ECO:0000256" key="8">
    <source>
        <dbReference type="ARBA" id="ARBA00022530"/>
    </source>
</evidence>
<dbReference type="CDD" id="cd00063">
    <property type="entry name" value="FN3"/>
    <property type="match status" value="4"/>
</dbReference>
<dbReference type="Pfam" id="PF00041">
    <property type="entry name" value="fn3"/>
    <property type="match status" value="4"/>
</dbReference>
<protein>
    <recommendedName>
        <fullName evidence="23">Neural cell adhesion molecule L1-like protein</fullName>
        <ecNumber evidence="5">3.1.3.48</ecNumber>
    </recommendedName>
    <alternativeName>
        <fullName evidence="24">Close homolog of L1</fullName>
    </alternativeName>
</protein>
<dbReference type="InterPro" id="IPR013783">
    <property type="entry name" value="Ig-like_fold"/>
</dbReference>
<comment type="subcellular location">
    <subcellularLocation>
        <location evidence="1">Cell membrane</location>
        <topology evidence="1">Single-pass type I membrane protein</topology>
    </subcellularLocation>
    <subcellularLocation>
        <location evidence="2">Secreted</location>
        <location evidence="2">Extracellular space</location>
        <location evidence="2">Extracellular matrix</location>
    </subcellularLocation>
</comment>